<evidence type="ECO:0000256" key="1">
    <source>
        <dbReference type="SAM" id="MobiDB-lite"/>
    </source>
</evidence>
<keyword evidence="2" id="KW-0812">Transmembrane</keyword>
<accession>A0ABR1J1F0</accession>
<feature type="transmembrane region" description="Helical" evidence="2">
    <location>
        <begin position="128"/>
        <end position="152"/>
    </location>
</feature>
<reference evidence="3 4" key="1">
    <citation type="submission" date="2024-01" db="EMBL/GenBank/DDBJ databases">
        <title>A draft genome for the cacao thread blight pathogen Marasmiellus scandens.</title>
        <authorList>
            <person name="Baruah I.K."/>
            <person name="Leung J."/>
            <person name="Bukari Y."/>
            <person name="Amoako-Attah I."/>
            <person name="Meinhardt L.W."/>
            <person name="Bailey B.A."/>
            <person name="Cohen S.P."/>
        </authorList>
    </citation>
    <scope>NUCLEOTIDE SEQUENCE [LARGE SCALE GENOMIC DNA]</scope>
    <source>
        <strain evidence="3 4">GH-19</strain>
    </source>
</reference>
<gene>
    <name evidence="3" type="ORF">VKT23_015680</name>
</gene>
<feature type="transmembrane region" description="Helical" evidence="2">
    <location>
        <begin position="230"/>
        <end position="251"/>
    </location>
</feature>
<feature type="region of interest" description="Disordered" evidence="1">
    <location>
        <begin position="297"/>
        <end position="335"/>
    </location>
</feature>
<feature type="transmembrane region" description="Helical" evidence="2">
    <location>
        <begin position="49"/>
        <end position="73"/>
    </location>
</feature>
<feature type="transmembrane region" description="Helical" evidence="2">
    <location>
        <begin position="99"/>
        <end position="116"/>
    </location>
</feature>
<evidence type="ECO:0000313" key="3">
    <source>
        <dbReference type="EMBL" id="KAK7443508.1"/>
    </source>
</evidence>
<feature type="transmembrane region" description="Helical" evidence="2">
    <location>
        <begin position="172"/>
        <end position="194"/>
    </location>
</feature>
<evidence type="ECO:0000256" key="2">
    <source>
        <dbReference type="SAM" id="Phobius"/>
    </source>
</evidence>
<feature type="transmembrane region" description="Helical" evidence="2">
    <location>
        <begin position="257"/>
        <end position="275"/>
    </location>
</feature>
<proteinExistence type="predicted"/>
<feature type="compositionally biased region" description="Low complexity" evidence="1">
    <location>
        <begin position="302"/>
        <end position="313"/>
    </location>
</feature>
<dbReference type="EMBL" id="JBANRG010000054">
    <property type="protein sequence ID" value="KAK7443508.1"/>
    <property type="molecule type" value="Genomic_DNA"/>
</dbReference>
<name>A0ABR1J1F0_9AGAR</name>
<keyword evidence="2" id="KW-1133">Transmembrane helix</keyword>
<organism evidence="3 4">
    <name type="scientific">Marasmiellus scandens</name>
    <dbReference type="NCBI Taxonomy" id="2682957"/>
    <lineage>
        <taxon>Eukaryota</taxon>
        <taxon>Fungi</taxon>
        <taxon>Dikarya</taxon>
        <taxon>Basidiomycota</taxon>
        <taxon>Agaricomycotina</taxon>
        <taxon>Agaricomycetes</taxon>
        <taxon>Agaricomycetidae</taxon>
        <taxon>Agaricales</taxon>
        <taxon>Marasmiineae</taxon>
        <taxon>Omphalotaceae</taxon>
        <taxon>Marasmiellus</taxon>
    </lineage>
</organism>
<dbReference type="Proteomes" id="UP001498398">
    <property type="component" value="Unassembled WGS sequence"/>
</dbReference>
<keyword evidence="4" id="KW-1185">Reference proteome</keyword>
<feature type="transmembrane region" description="Helical" evidence="2">
    <location>
        <begin position="12"/>
        <end position="37"/>
    </location>
</feature>
<sequence>MSSGIPVTEAKLVGNFLATLLFGFHTIAFGLGLRCLLWSRSGGVKKGGVHWIMLWAGIIIWVLAALDVALSLYENISGFVLFDGSADEYFTLERWSGNLRGWIFLASTIVGDFIMIQRCWIVWNRWWLIIALPVLLIVAELGTGLTSLIWQLVIPPNELLTHTGEVLTAVSLATWAITCTLTVLTMILIILRIWSVERVSSRLLTTSSSTHSSGGSNALRYAMRIVMESGLFYAATMFTLLMVYAAGSNGAYPVTDIIPQVVGIAFNLIIVRATTHTEEQSTYSVSAAVPSFAVRMPRRDQSTTSGGRTSMGTDIENQYTGEHLEPRKKPSTHWT</sequence>
<keyword evidence="2" id="KW-0472">Membrane</keyword>
<protein>
    <submittedName>
        <fullName evidence="3">Uncharacterized protein</fullName>
    </submittedName>
</protein>
<comment type="caution">
    <text evidence="3">The sequence shown here is derived from an EMBL/GenBank/DDBJ whole genome shotgun (WGS) entry which is preliminary data.</text>
</comment>
<evidence type="ECO:0000313" key="4">
    <source>
        <dbReference type="Proteomes" id="UP001498398"/>
    </source>
</evidence>